<comment type="caution">
    <text evidence="1">The sequence shown here is derived from an EMBL/GenBank/DDBJ whole genome shotgun (WGS) entry which is preliminary data.</text>
</comment>
<reference evidence="1" key="1">
    <citation type="submission" date="2022-07" db="EMBL/GenBank/DDBJ databases">
        <title>Bombella genomes.</title>
        <authorList>
            <person name="Harer L."/>
            <person name="Styblova S."/>
            <person name="Ehrmann M."/>
        </authorList>
    </citation>
    <scope>NUCLEOTIDE SEQUENCE</scope>
    <source>
        <strain evidence="1">TMW 2.2559</strain>
    </source>
</reference>
<dbReference type="RefSeq" id="WP_266126392.1">
    <property type="nucleotide sequence ID" value="NZ_JANIDV010000001.1"/>
</dbReference>
<sequence length="172" mass="20141">MGETTEKRTKLDRHLESLNATSEQCEAAEWFWTREIWARHGVRDPVLDAVPSRYNSAGQEEASGDELTWRLSRADTHAILRTFYDQHGWGYWGLAYSFLVEQKSFQEIGAAYRPELKNTQKYEHGRRLCLDLLDRLVIWLSDYRKERRKTANKTADGHPWPRSPRAVIVESC</sequence>
<dbReference type="EMBL" id="JANIDV010000001">
    <property type="protein sequence ID" value="MCX5615367.1"/>
    <property type="molecule type" value="Genomic_DNA"/>
</dbReference>
<organism evidence="1 2">
    <name type="scientific">Bombella dulcis</name>
    <dbReference type="NCBI Taxonomy" id="2967339"/>
    <lineage>
        <taxon>Bacteria</taxon>
        <taxon>Pseudomonadati</taxon>
        <taxon>Pseudomonadota</taxon>
        <taxon>Alphaproteobacteria</taxon>
        <taxon>Acetobacterales</taxon>
        <taxon>Acetobacteraceae</taxon>
        <taxon>Bombella</taxon>
    </lineage>
</organism>
<gene>
    <name evidence="1" type="ORF">NQF87_00005</name>
</gene>
<proteinExistence type="predicted"/>
<keyword evidence="2" id="KW-1185">Reference proteome</keyword>
<dbReference type="Proteomes" id="UP001165633">
    <property type="component" value="Unassembled WGS sequence"/>
</dbReference>
<evidence type="ECO:0000313" key="2">
    <source>
        <dbReference type="Proteomes" id="UP001165633"/>
    </source>
</evidence>
<accession>A0ABT3W8H0</accession>
<evidence type="ECO:0000313" key="1">
    <source>
        <dbReference type="EMBL" id="MCX5615367.1"/>
    </source>
</evidence>
<name>A0ABT3W8H0_9PROT</name>
<protein>
    <submittedName>
        <fullName evidence="1">Uncharacterized protein</fullName>
    </submittedName>
</protein>